<dbReference type="Proteomes" id="UP000235672">
    <property type="component" value="Unassembled WGS sequence"/>
</dbReference>
<name>A0A2J6QD16_9HELO</name>
<protein>
    <submittedName>
        <fullName evidence="1">Uncharacterized protein</fullName>
    </submittedName>
</protein>
<evidence type="ECO:0000313" key="2">
    <source>
        <dbReference type="Proteomes" id="UP000235672"/>
    </source>
</evidence>
<accession>A0A2J6QD16</accession>
<dbReference type="EMBL" id="KZ613473">
    <property type="protein sequence ID" value="PMD24128.1"/>
    <property type="molecule type" value="Genomic_DNA"/>
</dbReference>
<sequence length="78" mass="8655">MLRGAGAGWCLQLPVLSAGKLEESGVIIKVGLANLVNYLLPLLIRIATEVKATQRQVRLIMPQSFELVQNHWQYLVQG</sequence>
<organism evidence="1 2">
    <name type="scientific">Hyaloscypha hepaticicola</name>
    <dbReference type="NCBI Taxonomy" id="2082293"/>
    <lineage>
        <taxon>Eukaryota</taxon>
        <taxon>Fungi</taxon>
        <taxon>Dikarya</taxon>
        <taxon>Ascomycota</taxon>
        <taxon>Pezizomycotina</taxon>
        <taxon>Leotiomycetes</taxon>
        <taxon>Helotiales</taxon>
        <taxon>Hyaloscyphaceae</taxon>
        <taxon>Hyaloscypha</taxon>
    </lineage>
</organism>
<reference evidence="1 2" key="1">
    <citation type="submission" date="2016-05" db="EMBL/GenBank/DDBJ databases">
        <title>A degradative enzymes factory behind the ericoid mycorrhizal symbiosis.</title>
        <authorList>
            <consortium name="DOE Joint Genome Institute"/>
            <person name="Martino E."/>
            <person name="Morin E."/>
            <person name="Grelet G."/>
            <person name="Kuo A."/>
            <person name="Kohler A."/>
            <person name="Daghino S."/>
            <person name="Barry K."/>
            <person name="Choi C."/>
            <person name="Cichocki N."/>
            <person name="Clum A."/>
            <person name="Copeland A."/>
            <person name="Hainaut M."/>
            <person name="Haridas S."/>
            <person name="Labutti K."/>
            <person name="Lindquist E."/>
            <person name="Lipzen A."/>
            <person name="Khouja H.-R."/>
            <person name="Murat C."/>
            <person name="Ohm R."/>
            <person name="Olson A."/>
            <person name="Spatafora J."/>
            <person name="Veneault-Fourrey C."/>
            <person name="Henrissat B."/>
            <person name="Grigoriev I."/>
            <person name="Martin F."/>
            <person name="Perotto S."/>
        </authorList>
    </citation>
    <scope>NUCLEOTIDE SEQUENCE [LARGE SCALE GENOMIC DNA]</scope>
    <source>
        <strain evidence="1 2">UAMH 7357</strain>
    </source>
</reference>
<proteinExistence type="predicted"/>
<evidence type="ECO:0000313" key="1">
    <source>
        <dbReference type="EMBL" id="PMD24128.1"/>
    </source>
</evidence>
<keyword evidence="2" id="KW-1185">Reference proteome</keyword>
<gene>
    <name evidence="1" type="ORF">NA56DRAFT_28132</name>
</gene>
<dbReference type="AlphaFoldDB" id="A0A2J6QD16"/>